<gene>
    <name evidence="1" type="ORF">BT96DRAFT_819854</name>
</gene>
<evidence type="ECO:0000313" key="2">
    <source>
        <dbReference type="Proteomes" id="UP000799118"/>
    </source>
</evidence>
<dbReference type="SUPFAM" id="SSF52540">
    <property type="entry name" value="P-loop containing nucleoside triphosphate hydrolases"/>
    <property type="match status" value="1"/>
</dbReference>
<dbReference type="PANTHER" id="PTHR35205">
    <property type="entry name" value="NB-ARC AND TPR DOMAIN PROTEIN"/>
    <property type="match status" value="1"/>
</dbReference>
<reference evidence="1" key="1">
    <citation type="journal article" date="2019" name="Environ. Microbiol.">
        <title>Fungal ecological strategies reflected in gene transcription - a case study of two litter decomposers.</title>
        <authorList>
            <person name="Barbi F."/>
            <person name="Kohler A."/>
            <person name="Barry K."/>
            <person name="Baskaran P."/>
            <person name="Daum C."/>
            <person name="Fauchery L."/>
            <person name="Ihrmark K."/>
            <person name="Kuo A."/>
            <person name="LaButti K."/>
            <person name="Lipzen A."/>
            <person name="Morin E."/>
            <person name="Grigoriev I.V."/>
            <person name="Henrissat B."/>
            <person name="Lindahl B."/>
            <person name="Martin F."/>
        </authorList>
    </citation>
    <scope>NUCLEOTIDE SEQUENCE</scope>
    <source>
        <strain evidence="1">JB14</strain>
    </source>
</reference>
<organism evidence="1 2">
    <name type="scientific">Gymnopus androsaceus JB14</name>
    <dbReference type="NCBI Taxonomy" id="1447944"/>
    <lineage>
        <taxon>Eukaryota</taxon>
        <taxon>Fungi</taxon>
        <taxon>Dikarya</taxon>
        <taxon>Basidiomycota</taxon>
        <taxon>Agaricomycotina</taxon>
        <taxon>Agaricomycetes</taxon>
        <taxon>Agaricomycetidae</taxon>
        <taxon>Agaricales</taxon>
        <taxon>Marasmiineae</taxon>
        <taxon>Omphalotaceae</taxon>
        <taxon>Gymnopus</taxon>
    </lineage>
</organism>
<accession>A0A6A4HND4</accession>
<feature type="non-terminal residue" evidence="1">
    <location>
        <position position="1"/>
    </location>
</feature>
<evidence type="ECO:0008006" key="3">
    <source>
        <dbReference type="Google" id="ProtNLM"/>
    </source>
</evidence>
<dbReference type="Proteomes" id="UP000799118">
    <property type="component" value="Unassembled WGS sequence"/>
</dbReference>
<evidence type="ECO:0000313" key="1">
    <source>
        <dbReference type="EMBL" id="KAE9399979.1"/>
    </source>
</evidence>
<keyword evidence="2" id="KW-1185">Reference proteome</keyword>
<dbReference type="AlphaFoldDB" id="A0A6A4HND4"/>
<proteinExistence type="predicted"/>
<name>A0A6A4HND4_9AGAR</name>
<sequence>WLIIFDNADDPTLNLGNYFPRVKQMGSIIVTTRNSSMPASLALPGYRYTIGELDISEAIELLFKHAEINESASNQAAALEVVQELGCFALAIAVAGAYISQSYTLLEFLKEFKKHKNDILKEGLPQSADGYQHTVFSAFKLSYSKLSTNAQLLLQLCSFFHYSNVPVALFAIAGENLDTKITVSGEENPCPEASEILHTFLCPYIESEDGWNSFKFQKTIVELTNHSLVSFHKETQMLTFHPLLHSSAQNMVERPKEMHVLLHWNYLQKQFLGEKQGCTINYTCSLVHME</sequence>
<dbReference type="InterPro" id="IPR027417">
    <property type="entry name" value="P-loop_NTPase"/>
</dbReference>
<protein>
    <recommendedName>
        <fullName evidence="3">NB-ARC domain-containing protein</fullName>
    </recommendedName>
</protein>
<dbReference type="PANTHER" id="PTHR35205:SF1">
    <property type="entry name" value="ZU5 DOMAIN-CONTAINING PROTEIN"/>
    <property type="match status" value="1"/>
</dbReference>
<dbReference type="OrthoDB" id="4487085at2759"/>
<dbReference type="EMBL" id="ML769462">
    <property type="protein sequence ID" value="KAE9399979.1"/>
    <property type="molecule type" value="Genomic_DNA"/>
</dbReference>